<dbReference type="PANTHER" id="PTHR38099:SF1">
    <property type="entry name" value="LARGE RIBOSOMAL RNA SUBUNIT ACCUMULATION PROTEIN YCED"/>
    <property type="match status" value="1"/>
</dbReference>
<dbReference type="Pfam" id="PF02620">
    <property type="entry name" value="YceD"/>
    <property type="match status" value="1"/>
</dbReference>
<evidence type="ECO:0000256" key="3">
    <source>
        <dbReference type="ARBA" id="ARBA00015716"/>
    </source>
</evidence>
<evidence type="ECO:0000256" key="5">
    <source>
        <dbReference type="ARBA" id="ARBA00031841"/>
    </source>
</evidence>
<dbReference type="InterPro" id="IPR039255">
    <property type="entry name" value="YceD_bac"/>
</dbReference>
<dbReference type="InterPro" id="IPR003772">
    <property type="entry name" value="YceD"/>
</dbReference>
<evidence type="ECO:0000313" key="7">
    <source>
        <dbReference type="Proteomes" id="UP001595692"/>
    </source>
</evidence>
<dbReference type="Proteomes" id="UP001595692">
    <property type="component" value="Unassembled WGS sequence"/>
</dbReference>
<keyword evidence="7" id="KW-1185">Reference proteome</keyword>
<dbReference type="RefSeq" id="WP_377153930.1">
    <property type="nucleotide sequence ID" value="NZ_JBHSAF010000014.1"/>
</dbReference>
<name>A0ABV8CQB1_9GAMM</name>
<protein>
    <recommendedName>
        <fullName evidence="3">Large ribosomal RNA subunit accumulation protein YceD</fullName>
    </recommendedName>
    <alternativeName>
        <fullName evidence="5">23S rRNA accumulation protein YceD</fullName>
    </alternativeName>
</protein>
<evidence type="ECO:0000256" key="1">
    <source>
        <dbReference type="ARBA" id="ARBA00002868"/>
    </source>
</evidence>
<evidence type="ECO:0000256" key="2">
    <source>
        <dbReference type="ARBA" id="ARBA00010740"/>
    </source>
</evidence>
<reference evidence="7" key="1">
    <citation type="journal article" date="2019" name="Int. J. Syst. Evol. Microbiol.">
        <title>The Global Catalogue of Microorganisms (GCM) 10K type strain sequencing project: providing services to taxonomists for standard genome sequencing and annotation.</title>
        <authorList>
            <consortium name="The Broad Institute Genomics Platform"/>
            <consortium name="The Broad Institute Genome Sequencing Center for Infectious Disease"/>
            <person name="Wu L."/>
            <person name="Ma J."/>
        </authorList>
    </citation>
    <scope>NUCLEOTIDE SEQUENCE [LARGE SCALE GENOMIC DNA]</scope>
    <source>
        <strain evidence="7">CCUG 54939</strain>
    </source>
</reference>
<evidence type="ECO:0000313" key="6">
    <source>
        <dbReference type="EMBL" id="MFC3914184.1"/>
    </source>
</evidence>
<dbReference type="PANTHER" id="PTHR38099">
    <property type="entry name" value="LARGE RIBOSOMAL RNA SUBUNIT ACCUMULATION PROTEIN YCED"/>
    <property type="match status" value="1"/>
</dbReference>
<dbReference type="EMBL" id="JBHSAF010000014">
    <property type="protein sequence ID" value="MFC3914184.1"/>
    <property type="molecule type" value="Genomic_DNA"/>
</dbReference>
<evidence type="ECO:0000256" key="4">
    <source>
        <dbReference type="ARBA" id="ARBA00022517"/>
    </source>
</evidence>
<comment type="similarity">
    <text evidence="2">Belongs to the DUF177 domain family.</text>
</comment>
<organism evidence="6 7">
    <name type="scientific">Pseudaeromonas sharmana</name>
    <dbReference type="NCBI Taxonomy" id="328412"/>
    <lineage>
        <taxon>Bacteria</taxon>
        <taxon>Pseudomonadati</taxon>
        <taxon>Pseudomonadota</taxon>
        <taxon>Gammaproteobacteria</taxon>
        <taxon>Aeromonadales</taxon>
        <taxon>Aeromonadaceae</taxon>
        <taxon>Pseudaeromonas</taxon>
    </lineage>
</organism>
<sequence>MQKVKLPIKIDPVRCAAKRLDYVGVVERAQFVRLAESVVDVLDDVDAELSFGTDAQGLTVMQGHAQALVSLECQRCGDAFNHQCDITFTYTPLTTKVAEDELPEAYEPIEVDENGEIDLHELLEDEIILSLPIAPMHAEHECKRGGMQMTWGKIEPADERPNPFAVLNSLKNK</sequence>
<accession>A0ABV8CQB1</accession>
<comment type="function">
    <text evidence="1">Plays a role in synthesis, processing and/or stability of 23S rRNA.</text>
</comment>
<dbReference type="NCBIfam" id="NF008395">
    <property type="entry name" value="PRK11193.1"/>
    <property type="match status" value="1"/>
</dbReference>
<keyword evidence="4" id="KW-0690">Ribosome biogenesis</keyword>
<comment type="caution">
    <text evidence="6">The sequence shown here is derived from an EMBL/GenBank/DDBJ whole genome shotgun (WGS) entry which is preliminary data.</text>
</comment>
<gene>
    <name evidence="6" type="primary">yceD</name>
    <name evidence="6" type="ORF">ACFOSS_11970</name>
</gene>
<proteinExistence type="inferred from homology"/>